<evidence type="ECO:0000313" key="3">
    <source>
        <dbReference type="Proteomes" id="UP000784294"/>
    </source>
</evidence>
<keyword evidence="3" id="KW-1185">Reference proteome</keyword>
<feature type="region of interest" description="Disordered" evidence="1">
    <location>
        <begin position="1"/>
        <end position="30"/>
    </location>
</feature>
<dbReference type="Proteomes" id="UP000784294">
    <property type="component" value="Unassembled WGS sequence"/>
</dbReference>
<organism evidence="2 3">
    <name type="scientific">Protopolystoma xenopodis</name>
    <dbReference type="NCBI Taxonomy" id="117903"/>
    <lineage>
        <taxon>Eukaryota</taxon>
        <taxon>Metazoa</taxon>
        <taxon>Spiralia</taxon>
        <taxon>Lophotrochozoa</taxon>
        <taxon>Platyhelminthes</taxon>
        <taxon>Monogenea</taxon>
        <taxon>Polyopisthocotylea</taxon>
        <taxon>Polystomatidea</taxon>
        <taxon>Polystomatidae</taxon>
        <taxon>Protopolystoma</taxon>
    </lineage>
</organism>
<proteinExistence type="predicted"/>
<name>A0A448X317_9PLAT</name>
<reference evidence="2" key="1">
    <citation type="submission" date="2018-11" db="EMBL/GenBank/DDBJ databases">
        <authorList>
            <consortium name="Pathogen Informatics"/>
        </authorList>
    </citation>
    <scope>NUCLEOTIDE SEQUENCE</scope>
</reference>
<protein>
    <submittedName>
        <fullName evidence="2">Uncharacterized protein</fullName>
    </submittedName>
</protein>
<accession>A0A448X317</accession>
<evidence type="ECO:0000313" key="2">
    <source>
        <dbReference type="EMBL" id="VEL26503.1"/>
    </source>
</evidence>
<dbReference type="EMBL" id="CAAALY010080733">
    <property type="protein sequence ID" value="VEL26503.1"/>
    <property type="molecule type" value="Genomic_DNA"/>
</dbReference>
<sequence>MLEADRHSGLIALAVSSSTSPSPSPPPTATTVVGHKLAANAMATVSPQSAGHRSAAGSRSGSTNCEYFSVFE</sequence>
<gene>
    <name evidence="2" type="ORF">PXEA_LOCUS19943</name>
</gene>
<comment type="caution">
    <text evidence="2">The sequence shown here is derived from an EMBL/GenBank/DDBJ whole genome shotgun (WGS) entry which is preliminary data.</text>
</comment>
<dbReference type="AlphaFoldDB" id="A0A448X317"/>
<evidence type="ECO:0000256" key="1">
    <source>
        <dbReference type="SAM" id="MobiDB-lite"/>
    </source>
</evidence>